<reference evidence="3 4" key="1">
    <citation type="submission" date="2023-09" db="EMBL/GenBank/DDBJ databases">
        <authorList>
            <person name="Wang M."/>
        </authorList>
    </citation>
    <scope>NUCLEOTIDE SEQUENCE [LARGE SCALE GENOMIC DNA]</scope>
    <source>
        <strain evidence="3">GT-2023</strain>
        <tissue evidence="3">Liver</tissue>
    </source>
</reference>
<dbReference type="PROSITE" id="PS50041">
    <property type="entry name" value="C_TYPE_LECTIN_2"/>
    <property type="match status" value="1"/>
</dbReference>
<protein>
    <recommendedName>
        <fullName evidence="2">C-type lectin domain-containing protein</fullName>
    </recommendedName>
</protein>
<evidence type="ECO:0000313" key="4">
    <source>
        <dbReference type="Proteomes" id="UP001558613"/>
    </source>
</evidence>
<dbReference type="InterPro" id="IPR016187">
    <property type="entry name" value="CTDL_fold"/>
</dbReference>
<evidence type="ECO:0000256" key="1">
    <source>
        <dbReference type="ARBA" id="ARBA00023157"/>
    </source>
</evidence>
<keyword evidence="4" id="KW-1185">Reference proteome</keyword>
<dbReference type="EMBL" id="JAYMGO010000001">
    <property type="protein sequence ID" value="KAL1282709.1"/>
    <property type="molecule type" value="Genomic_DNA"/>
</dbReference>
<dbReference type="InterPro" id="IPR016186">
    <property type="entry name" value="C-type_lectin-like/link_sf"/>
</dbReference>
<dbReference type="InterPro" id="IPR001304">
    <property type="entry name" value="C-type_lectin-like"/>
</dbReference>
<organism evidence="3 4">
    <name type="scientific">Cirrhinus molitorella</name>
    <name type="common">mud carp</name>
    <dbReference type="NCBI Taxonomy" id="172907"/>
    <lineage>
        <taxon>Eukaryota</taxon>
        <taxon>Metazoa</taxon>
        <taxon>Chordata</taxon>
        <taxon>Craniata</taxon>
        <taxon>Vertebrata</taxon>
        <taxon>Euteleostomi</taxon>
        <taxon>Actinopterygii</taxon>
        <taxon>Neopterygii</taxon>
        <taxon>Teleostei</taxon>
        <taxon>Ostariophysi</taxon>
        <taxon>Cypriniformes</taxon>
        <taxon>Cyprinidae</taxon>
        <taxon>Labeoninae</taxon>
        <taxon>Labeonini</taxon>
        <taxon>Cirrhinus</taxon>
    </lineage>
</organism>
<gene>
    <name evidence="3" type="ORF">QQF64_001512</name>
</gene>
<dbReference type="Pfam" id="PF00059">
    <property type="entry name" value="Lectin_C"/>
    <property type="match status" value="1"/>
</dbReference>
<name>A0ABR3P0N0_9TELE</name>
<keyword evidence="1" id="KW-1015">Disulfide bond</keyword>
<dbReference type="Gene3D" id="3.10.100.10">
    <property type="entry name" value="Mannose-Binding Protein A, subunit A"/>
    <property type="match status" value="1"/>
</dbReference>
<sequence length="185" mass="21137">MCKFEEEDSLSRILIHLDLDSMWISAAFLLFALALNGVKSDSDGSFSLGRRCPIGWEKFGTQCFKYFSDLKPWAEAEKQCIDLGGNLASIPNKLSNDFLKTFVKKHAKDSTRTWIGAHDATKAFVWFWSDGSKFEYSDWHTGEPNNGGEAERCVEMGYGDEKRWNDAHCDTELSFICYRTARINF</sequence>
<proteinExistence type="predicted"/>
<accession>A0ABR3P0N0</accession>
<dbReference type="PROSITE" id="PS00615">
    <property type="entry name" value="C_TYPE_LECTIN_1"/>
    <property type="match status" value="1"/>
</dbReference>
<dbReference type="InterPro" id="IPR018378">
    <property type="entry name" value="C-type_lectin_CS"/>
</dbReference>
<dbReference type="PRINTS" id="PR01504">
    <property type="entry name" value="PNCREATITSAP"/>
</dbReference>
<dbReference type="Proteomes" id="UP001558613">
    <property type="component" value="Unassembled WGS sequence"/>
</dbReference>
<feature type="domain" description="C-type lectin" evidence="2">
    <location>
        <begin position="59"/>
        <end position="178"/>
    </location>
</feature>
<dbReference type="InterPro" id="IPR050111">
    <property type="entry name" value="C-type_lectin/snaclec_domain"/>
</dbReference>
<evidence type="ECO:0000259" key="2">
    <source>
        <dbReference type="PROSITE" id="PS50041"/>
    </source>
</evidence>
<comment type="caution">
    <text evidence="3">The sequence shown here is derived from an EMBL/GenBank/DDBJ whole genome shotgun (WGS) entry which is preliminary data.</text>
</comment>
<evidence type="ECO:0000313" key="3">
    <source>
        <dbReference type="EMBL" id="KAL1282709.1"/>
    </source>
</evidence>
<dbReference type="PANTHER" id="PTHR22803">
    <property type="entry name" value="MANNOSE, PHOSPHOLIPASE, LECTIN RECEPTOR RELATED"/>
    <property type="match status" value="1"/>
</dbReference>
<dbReference type="SUPFAM" id="SSF56436">
    <property type="entry name" value="C-type lectin-like"/>
    <property type="match status" value="1"/>
</dbReference>
<dbReference type="SMART" id="SM00034">
    <property type="entry name" value="CLECT"/>
    <property type="match status" value="1"/>
</dbReference>